<dbReference type="STRING" id="38300.SPRI_6715"/>
<accession>A0A0M4DG80</accession>
<dbReference type="OMA" id="DTSAAQC"/>
<dbReference type="RefSeq" id="WP_005320996.1">
    <property type="nucleotide sequence ID" value="NZ_CP011340.1"/>
</dbReference>
<dbReference type="EMBL" id="CP011340">
    <property type="protein sequence ID" value="ALC25021.1"/>
    <property type="molecule type" value="Genomic_DNA"/>
</dbReference>
<organism evidence="1">
    <name type="scientific">Streptomyces pristinaespiralis</name>
    <dbReference type="NCBI Taxonomy" id="38300"/>
    <lineage>
        <taxon>Bacteria</taxon>
        <taxon>Bacillati</taxon>
        <taxon>Actinomycetota</taxon>
        <taxon>Actinomycetes</taxon>
        <taxon>Kitasatosporales</taxon>
        <taxon>Streptomycetaceae</taxon>
        <taxon>Streptomyces</taxon>
    </lineage>
</organism>
<evidence type="ECO:0000313" key="1">
    <source>
        <dbReference type="EMBL" id="ALC25021.1"/>
    </source>
</evidence>
<proteinExistence type="predicted"/>
<dbReference type="AlphaFoldDB" id="A0A0M4DG80"/>
<sequence>MSGHSGNSGTCVSAASALHCPHGGRAFAAAAPSAVLVDGHPVRTASDVFAVTGCAHTVEGVPRPCVSVRFGPPPRGGVLVDGAAVLLDTTAGQCFDAALVPQGPPVVAAVRRGVTCR</sequence>
<dbReference type="Proteomes" id="UP000060513">
    <property type="component" value="Chromosome"/>
</dbReference>
<reference evidence="1 2" key="1">
    <citation type="submission" date="2015-08" db="EMBL/GenBank/DDBJ databases">
        <title>Genome sequence of the pristinamycin over-producing bacterium Streptomyces pristinaespiralis HCCB10218.</title>
        <authorList>
            <person name="Tian J."/>
            <person name="Yang J."/>
            <person name="Li L."/>
            <person name="Ruan L."/>
            <person name="Wei W."/>
            <person name="Zheng G."/>
            <person name="Wei Z."/>
            <person name="Yang S."/>
            <person name="Ge M."/>
            <person name="Jiang W."/>
            <person name="Lu Y."/>
        </authorList>
    </citation>
    <scope>NUCLEOTIDE SEQUENCE [LARGE SCALE GENOMIC DNA]</scope>
    <source>
        <strain evidence="1 2">HCCB 10218</strain>
    </source>
</reference>
<dbReference type="PATRIC" id="fig|38300.4.peg.7022"/>
<name>A0A0M4DG80_STRPR</name>
<dbReference type="GeneID" id="97232240"/>
<gene>
    <name evidence="1" type="ORF">SPRI_6715</name>
</gene>
<dbReference type="KEGG" id="spri:SPRI_6715"/>
<evidence type="ECO:0000313" key="2">
    <source>
        <dbReference type="Proteomes" id="UP000060513"/>
    </source>
</evidence>
<dbReference type="OrthoDB" id="675629at2"/>
<protein>
    <submittedName>
        <fullName evidence="1">Uncharacterized protein</fullName>
    </submittedName>
</protein>